<dbReference type="Gene3D" id="1.20.120.450">
    <property type="entry name" value="dinb family like domain"/>
    <property type="match status" value="1"/>
</dbReference>
<protein>
    <submittedName>
        <fullName evidence="1">DinB family protein</fullName>
    </submittedName>
</protein>
<sequence>MTDLLDPKAALHHYLQESREALLWKLEGVGERDLRLPRTPTGTNLLGIVKHVANVEIGYFGPTFGREWPDPDHPLVVTDADYDADPQSDWWVRAEVSAAEVVDFYREVAAFADATIADLPLDAVGTVPWWPGERSTVSLHRVVVHVIADTTRHAGHADILREGIDGAAGLTVAAANLPDVDWPAYVARLTRVAERFEPPSDPDPSHP</sequence>
<dbReference type="InterPro" id="IPR007061">
    <property type="entry name" value="MST-like"/>
</dbReference>
<dbReference type="AlphaFoldDB" id="A0A4Q2S8I9"/>
<dbReference type="Pfam" id="PF04978">
    <property type="entry name" value="MST"/>
    <property type="match status" value="1"/>
</dbReference>
<reference evidence="1 2" key="1">
    <citation type="submission" date="2019-01" db="EMBL/GenBank/DDBJ databases">
        <title>Novel species of Nocardioides.</title>
        <authorList>
            <person name="Liu Q."/>
            <person name="Xin Y.-H."/>
        </authorList>
    </citation>
    <scope>NUCLEOTIDE SEQUENCE [LARGE SCALE GENOMIC DNA]</scope>
    <source>
        <strain evidence="1 2">CGMCC 4.6875</strain>
    </source>
</reference>
<evidence type="ECO:0000313" key="2">
    <source>
        <dbReference type="Proteomes" id="UP000293291"/>
    </source>
</evidence>
<dbReference type="InterPro" id="IPR034660">
    <property type="entry name" value="DinB/YfiT-like"/>
</dbReference>
<dbReference type="Proteomes" id="UP000293291">
    <property type="component" value="Unassembled WGS sequence"/>
</dbReference>
<organism evidence="1 2">
    <name type="scientific">Nocardioides ganghwensis</name>
    <dbReference type="NCBI Taxonomy" id="252230"/>
    <lineage>
        <taxon>Bacteria</taxon>
        <taxon>Bacillati</taxon>
        <taxon>Actinomycetota</taxon>
        <taxon>Actinomycetes</taxon>
        <taxon>Propionibacteriales</taxon>
        <taxon>Nocardioidaceae</taxon>
        <taxon>Nocardioides</taxon>
    </lineage>
</organism>
<evidence type="ECO:0000313" key="1">
    <source>
        <dbReference type="EMBL" id="RYB98308.1"/>
    </source>
</evidence>
<dbReference type="EMBL" id="SDWU01000024">
    <property type="protein sequence ID" value="RYB98308.1"/>
    <property type="molecule type" value="Genomic_DNA"/>
</dbReference>
<accession>A0A4Q2S8I9</accession>
<name>A0A4Q2S8I9_9ACTN</name>
<dbReference type="OrthoDB" id="4548523at2"/>
<dbReference type="RefSeq" id="WP_129456631.1">
    <property type="nucleotide sequence ID" value="NZ_JACXYX010000020.1"/>
</dbReference>
<gene>
    <name evidence="1" type="ORF">EUA07_18355</name>
</gene>
<proteinExistence type="predicted"/>
<comment type="caution">
    <text evidence="1">The sequence shown here is derived from an EMBL/GenBank/DDBJ whole genome shotgun (WGS) entry which is preliminary data.</text>
</comment>
<keyword evidence="2" id="KW-1185">Reference proteome</keyword>
<dbReference type="SUPFAM" id="SSF109854">
    <property type="entry name" value="DinB/YfiT-like putative metalloenzymes"/>
    <property type="match status" value="1"/>
</dbReference>